<evidence type="ECO:0000313" key="3">
    <source>
        <dbReference type="Proteomes" id="UP000054314"/>
    </source>
</evidence>
<dbReference type="AlphaFoldDB" id="A0A0A0BPV8"/>
<accession>A0A0A0BPV8</accession>
<proteinExistence type="predicted"/>
<dbReference type="RefSeq" id="WP_035062200.1">
    <property type="nucleotide sequence ID" value="NZ_AXCZ01000176.1"/>
</dbReference>
<comment type="caution">
    <text evidence="2">The sequence shown here is derived from an EMBL/GenBank/DDBJ whole genome shotgun (WGS) entry which is preliminary data.</text>
</comment>
<evidence type="ECO:0000259" key="1">
    <source>
        <dbReference type="Pfam" id="PF00899"/>
    </source>
</evidence>
<dbReference type="Proteomes" id="UP000054314">
    <property type="component" value="Unassembled WGS sequence"/>
</dbReference>
<sequence>MHIRPGVQVLWCGPTTVQVGADERWAVRLTDLSADAAGALRSLPRGAEVAALRALLEQEHVDPAEADTIVEHLLAAHLVVGAPDRAQQPDEAVWSLLSADGAGDRVVGARRLRRVRVVGLGRLGLQVAAGLAGAGVGVVELDDRRPVTREDVGTGYTVGDIGLVRALTAARHLHGLVPTVRAVPLNEPGRGCEAASTCDVVVLVEHGAPDPVRHQSLMAQDVTHLSVVVREASVLVGPMVEPGRTACLHCVDLHRTDMDDHWPLLAAQLVAAPDLPEESVLACSSGALAAAQVLAQIDGRPVHVHDGALEVRLPEVVPRTLSWERHDGCGCTAPVHATAREAALLP</sequence>
<feature type="domain" description="THIF-type NAD/FAD binding fold" evidence="1">
    <location>
        <begin position="114"/>
        <end position="267"/>
    </location>
</feature>
<dbReference type="Pfam" id="PF00899">
    <property type="entry name" value="ThiF"/>
    <property type="match status" value="1"/>
</dbReference>
<reference evidence="2 3" key="1">
    <citation type="submission" date="2013-08" db="EMBL/GenBank/DDBJ databases">
        <title>Genome sequencing of Cellulomonas bogoriensis 69B4.</title>
        <authorList>
            <person name="Chen F."/>
            <person name="Li Y."/>
            <person name="Wang G."/>
        </authorList>
    </citation>
    <scope>NUCLEOTIDE SEQUENCE [LARGE SCALE GENOMIC DNA]</scope>
    <source>
        <strain evidence="2 3">69B4</strain>
    </source>
</reference>
<dbReference type="Gene3D" id="3.40.50.720">
    <property type="entry name" value="NAD(P)-binding Rossmann-like Domain"/>
    <property type="match status" value="1"/>
</dbReference>
<gene>
    <name evidence="2" type="ORF">N869_05670</name>
</gene>
<dbReference type="InterPro" id="IPR035985">
    <property type="entry name" value="Ubiquitin-activating_enz"/>
</dbReference>
<name>A0A0A0BPV8_9CELL</name>
<dbReference type="GO" id="GO:0008641">
    <property type="term" value="F:ubiquitin-like modifier activating enzyme activity"/>
    <property type="evidence" value="ECO:0007669"/>
    <property type="project" value="InterPro"/>
</dbReference>
<dbReference type="InterPro" id="IPR000594">
    <property type="entry name" value="ThiF_NAD_FAD-bd"/>
</dbReference>
<dbReference type="OrthoDB" id="4426339at2"/>
<dbReference type="SUPFAM" id="SSF69572">
    <property type="entry name" value="Activating enzymes of the ubiquitin-like proteins"/>
    <property type="match status" value="1"/>
</dbReference>
<protein>
    <submittedName>
        <fullName evidence="2">Thiamine biosynthesis protein ThiF</fullName>
    </submittedName>
</protein>
<evidence type="ECO:0000313" key="2">
    <source>
        <dbReference type="EMBL" id="KGM09677.1"/>
    </source>
</evidence>
<dbReference type="EMBL" id="AXCZ01000176">
    <property type="protein sequence ID" value="KGM09677.1"/>
    <property type="molecule type" value="Genomic_DNA"/>
</dbReference>
<keyword evidence="3" id="KW-1185">Reference proteome</keyword>
<organism evidence="2 3">
    <name type="scientific">Cellulomonas bogoriensis 69B4 = DSM 16987</name>
    <dbReference type="NCBI Taxonomy" id="1386082"/>
    <lineage>
        <taxon>Bacteria</taxon>
        <taxon>Bacillati</taxon>
        <taxon>Actinomycetota</taxon>
        <taxon>Actinomycetes</taxon>
        <taxon>Micrococcales</taxon>
        <taxon>Cellulomonadaceae</taxon>
        <taxon>Cellulomonas</taxon>
    </lineage>
</organism>